<dbReference type="OrthoDB" id="7173339at2"/>
<evidence type="ECO:0000313" key="4">
    <source>
        <dbReference type="Proteomes" id="UP000241808"/>
    </source>
</evidence>
<keyword evidence="1" id="KW-0472">Membrane</keyword>
<proteinExistence type="predicted"/>
<feature type="transmembrane region" description="Helical" evidence="1">
    <location>
        <begin position="24"/>
        <end position="45"/>
    </location>
</feature>
<evidence type="ECO:0000313" key="3">
    <source>
        <dbReference type="EMBL" id="PTM61721.1"/>
    </source>
</evidence>
<comment type="caution">
    <text evidence="3">The sequence shown here is derived from an EMBL/GenBank/DDBJ whole genome shotgun (WGS) entry which is preliminary data.</text>
</comment>
<evidence type="ECO:0000256" key="1">
    <source>
        <dbReference type="SAM" id="Phobius"/>
    </source>
</evidence>
<dbReference type="Pfam" id="PF09976">
    <property type="entry name" value="TPR_21"/>
    <property type="match status" value="1"/>
</dbReference>
<dbReference type="AlphaFoldDB" id="A0A2T4ZIC8"/>
<keyword evidence="1" id="KW-1133">Transmembrane helix</keyword>
<reference evidence="3 4" key="1">
    <citation type="submission" date="2018-04" db="EMBL/GenBank/DDBJ databases">
        <title>Genomic Encyclopedia of Archaeal and Bacterial Type Strains, Phase II (KMG-II): from individual species to whole genera.</title>
        <authorList>
            <person name="Goeker M."/>
        </authorList>
    </citation>
    <scope>NUCLEOTIDE SEQUENCE [LARGE SCALE GENOMIC DNA]</scope>
    <source>
        <strain evidence="3 4">DSM 25521</strain>
    </source>
</reference>
<sequence length="215" mass="23124">MADIFDEVEEDLRRARFEAFWQKYWTVIVGSAAAVVLVVGGWRYYDHLQAERSAAAGARFEAALRLSRENSADATAQFSSLAAEAPGGYRILARFRQATELATRDKAAAVAAYDALAADAGIGPLMQDLARLRAAYLLVDTAPAADLVRRAEPLAAADGAFRHSAREILALAALKAGDRAGAERWIKAIQDDRETPQGVRGRADLMSTVFPASGS</sequence>
<name>A0A2T4ZIC8_9HYPH</name>
<gene>
    <name evidence="3" type="ORF">C8P69_101392</name>
</gene>
<dbReference type="InterPro" id="IPR018704">
    <property type="entry name" value="SecYEG/CpoB_TPR"/>
</dbReference>
<accession>A0A2T4ZIC8</accession>
<feature type="domain" description="Ancillary SecYEG translocon subunit/Cell division coordinator CpoB TPR" evidence="2">
    <location>
        <begin position="19"/>
        <end position="142"/>
    </location>
</feature>
<keyword evidence="4" id="KW-1185">Reference proteome</keyword>
<keyword evidence="1" id="KW-0812">Transmembrane</keyword>
<dbReference type="EMBL" id="PZZL01000001">
    <property type="protein sequence ID" value="PTM61721.1"/>
    <property type="molecule type" value="Genomic_DNA"/>
</dbReference>
<dbReference type="RefSeq" id="WP_108174171.1">
    <property type="nucleotide sequence ID" value="NZ_PZZL01000001.1"/>
</dbReference>
<dbReference type="Proteomes" id="UP000241808">
    <property type="component" value="Unassembled WGS sequence"/>
</dbReference>
<protein>
    <recommendedName>
        <fullName evidence="2">Ancillary SecYEG translocon subunit/Cell division coordinator CpoB TPR domain-containing protein</fullName>
    </recommendedName>
</protein>
<organism evidence="3 4">
    <name type="scientific">Phreatobacter oligotrophus</name>
    <dbReference type="NCBI Taxonomy" id="1122261"/>
    <lineage>
        <taxon>Bacteria</taxon>
        <taxon>Pseudomonadati</taxon>
        <taxon>Pseudomonadota</taxon>
        <taxon>Alphaproteobacteria</taxon>
        <taxon>Hyphomicrobiales</taxon>
        <taxon>Phreatobacteraceae</taxon>
        <taxon>Phreatobacter</taxon>
    </lineage>
</organism>
<evidence type="ECO:0000259" key="2">
    <source>
        <dbReference type="Pfam" id="PF09976"/>
    </source>
</evidence>